<dbReference type="KEGG" id="ppp:112290586"/>
<dbReference type="PROSITE" id="PS50110">
    <property type="entry name" value="RESPONSE_REGULATORY"/>
    <property type="match status" value="1"/>
</dbReference>
<dbReference type="SUPFAM" id="SSF55785">
    <property type="entry name" value="PYP-like sensor domain (PAS domain)"/>
    <property type="match status" value="1"/>
</dbReference>
<dbReference type="PROSITE" id="PS50112">
    <property type="entry name" value="PAS"/>
    <property type="match status" value="1"/>
</dbReference>
<sequence>MFLETGQRKASDLSSMFGGPENDHKRAAINFVAELTGSPHAGCAKRVSDQNDALVHADELPVPTFGVDMNMRCTFWNSRAAEVTGWTESEVFAMPRFTSSLFNNRDCEESLRAALEGHETIHEIWSLNNKWRKEIKTVLSASARRDGMGDVCGAVCVIMPLSPPKLDQPALSLNCTVSAMDHMSILDLEEELPNRYGSPRGTEDLFLAALEHPPSPYFDGSVRDTMDIYCDQATTSFEADDSSYSQEVEGSSICSQDWCKSEQSSENLRDVGNSLGGSSFTQARAMVVDPNVRGRKSLGLMLERFGFEVFCASNNTEALYSFEQSMHDPEGFSVVFTNLDSARGEDYALIRQLRTMESHCGSVNVSNQAIILAVTNFDRSQESMQKDMSAGLDAIIQYPCRVQQLRDTLQSLGVQIDQLNLSNKSPRMSFNAWNNPLILAR</sequence>
<dbReference type="Gene3D" id="3.30.450.20">
    <property type="entry name" value="PAS domain"/>
    <property type="match status" value="1"/>
</dbReference>
<evidence type="ECO:0000256" key="1">
    <source>
        <dbReference type="ARBA" id="ARBA00022543"/>
    </source>
</evidence>
<reference evidence="9" key="3">
    <citation type="submission" date="2020-12" db="UniProtKB">
        <authorList>
            <consortium name="EnsemblPlants"/>
        </authorList>
    </citation>
    <scope>IDENTIFICATION</scope>
</reference>
<reference evidence="8 10" key="2">
    <citation type="journal article" date="2018" name="Plant J.">
        <title>The Physcomitrella patens chromosome-scale assembly reveals moss genome structure and evolution.</title>
        <authorList>
            <person name="Lang D."/>
            <person name="Ullrich K.K."/>
            <person name="Murat F."/>
            <person name="Fuchs J."/>
            <person name="Jenkins J."/>
            <person name="Haas F.B."/>
            <person name="Piednoel M."/>
            <person name="Gundlach H."/>
            <person name="Van Bel M."/>
            <person name="Meyberg R."/>
            <person name="Vives C."/>
            <person name="Morata J."/>
            <person name="Symeonidi A."/>
            <person name="Hiss M."/>
            <person name="Muchero W."/>
            <person name="Kamisugi Y."/>
            <person name="Saleh O."/>
            <person name="Blanc G."/>
            <person name="Decker E.L."/>
            <person name="van Gessel N."/>
            <person name="Grimwood J."/>
            <person name="Hayes R.D."/>
            <person name="Graham S.W."/>
            <person name="Gunter L.E."/>
            <person name="McDaniel S.F."/>
            <person name="Hoernstein S.N.W."/>
            <person name="Larsson A."/>
            <person name="Li F.W."/>
            <person name="Perroud P.F."/>
            <person name="Phillips J."/>
            <person name="Ranjan P."/>
            <person name="Rokshar D.S."/>
            <person name="Rothfels C.J."/>
            <person name="Schneider L."/>
            <person name="Shu S."/>
            <person name="Stevenson D.W."/>
            <person name="Thummler F."/>
            <person name="Tillich M."/>
            <person name="Villarreal Aguilar J.C."/>
            <person name="Widiez T."/>
            <person name="Wong G.K."/>
            <person name="Wymore A."/>
            <person name="Zhang Y."/>
            <person name="Zimmer A.D."/>
            <person name="Quatrano R.S."/>
            <person name="Mayer K.F.X."/>
            <person name="Goodstein D."/>
            <person name="Casacuberta J.M."/>
            <person name="Vandepoele K."/>
            <person name="Reski R."/>
            <person name="Cuming A.C."/>
            <person name="Tuskan G.A."/>
            <person name="Maumus F."/>
            <person name="Salse J."/>
            <person name="Schmutz J."/>
            <person name="Rensing S.A."/>
        </authorList>
    </citation>
    <scope>NUCLEOTIDE SEQUENCE [LARGE SCALE GENOMIC DNA]</scope>
    <source>
        <strain evidence="9 10">cv. Gransden 2004</strain>
    </source>
</reference>
<gene>
    <name evidence="9" type="primary">LOC112290586</name>
    <name evidence="8" type="ORF">PHYPA_017231</name>
</gene>
<proteinExistence type="predicted"/>
<evidence type="ECO:0000259" key="7">
    <source>
        <dbReference type="PROSITE" id="PS50112"/>
    </source>
</evidence>
<dbReference type="PANTHER" id="PTHR43228">
    <property type="entry name" value="TWO-COMPONENT RESPONSE REGULATOR"/>
    <property type="match status" value="1"/>
</dbReference>
<dbReference type="InterPro" id="IPR035965">
    <property type="entry name" value="PAS-like_dom_sf"/>
</dbReference>
<dbReference type="PaxDb" id="3218-PP1S5_296V6.1"/>
<dbReference type="Proteomes" id="UP000006727">
    <property type="component" value="Chromosome 13"/>
</dbReference>
<dbReference type="Gene3D" id="3.40.50.2300">
    <property type="match status" value="1"/>
</dbReference>
<dbReference type="Gramene" id="Pp3c13_11470V3.1">
    <property type="protein sequence ID" value="Pp3c13_11470V3.1"/>
    <property type="gene ID" value="Pp3c13_11470"/>
</dbReference>
<evidence type="ECO:0000256" key="5">
    <source>
        <dbReference type="PROSITE-ProRule" id="PRU00169"/>
    </source>
</evidence>
<evidence type="ECO:0000259" key="6">
    <source>
        <dbReference type="PROSITE" id="PS50110"/>
    </source>
</evidence>
<dbReference type="OrthoDB" id="10266508at2759"/>
<comment type="caution">
    <text evidence="5">Lacks conserved residue(s) required for the propagation of feature annotation.</text>
</comment>
<evidence type="ECO:0008006" key="11">
    <source>
        <dbReference type="Google" id="ProtNLM"/>
    </source>
</evidence>
<dbReference type="CDD" id="cd00130">
    <property type="entry name" value="PAS"/>
    <property type="match status" value="1"/>
</dbReference>
<dbReference type="EMBL" id="ABEU02000013">
    <property type="protein sequence ID" value="PNR42402.1"/>
    <property type="molecule type" value="Genomic_DNA"/>
</dbReference>
<keyword evidence="2" id="KW-0716">Sensory transduction</keyword>
<dbReference type="InterPro" id="IPR001789">
    <property type="entry name" value="Sig_transdc_resp-reg_receiver"/>
</dbReference>
<evidence type="ECO:0000313" key="9">
    <source>
        <dbReference type="EnsemblPlants" id="Pp3c13_11470V3.1"/>
    </source>
</evidence>
<dbReference type="GO" id="GO:0006355">
    <property type="term" value="P:regulation of DNA-templated transcription"/>
    <property type="evidence" value="ECO:0007669"/>
    <property type="project" value="InterPro"/>
</dbReference>
<accession>A0A2K1JLH3</accession>
<dbReference type="Pfam" id="PF00989">
    <property type="entry name" value="PAS"/>
    <property type="match status" value="1"/>
</dbReference>
<keyword evidence="10" id="KW-1185">Reference proteome</keyword>
<keyword evidence="3" id="KW-0157">Chromophore</keyword>
<feature type="domain" description="Response regulatory" evidence="6">
    <location>
        <begin position="284"/>
        <end position="413"/>
    </location>
</feature>
<feature type="domain" description="PAS" evidence="7">
    <location>
        <begin position="58"/>
        <end position="91"/>
    </location>
</feature>
<evidence type="ECO:0000256" key="3">
    <source>
        <dbReference type="ARBA" id="ARBA00022991"/>
    </source>
</evidence>
<dbReference type="EnsemblPlants" id="Pp3c13_11470V3.3">
    <property type="protein sequence ID" value="Pp3c13_11470V3.3"/>
    <property type="gene ID" value="Pp3c13_11470"/>
</dbReference>
<evidence type="ECO:0000313" key="10">
    <source>
        <dbReference type="Proteomes" id="UP000006727"/>
    </source>
</evidence>
<reference evidence="8 10" key="1">
    <citation type="journal article" date="2008" name="Science">
        <title>The Physcomitrella genome reveals evolutionary insights into the conquest of land by plants.</title>
        <authorList>
            <person name="Rensing S."/>
            <person name="Lang D."/>
            <person name="Zimmer A."/>
            <person name="Terry A."/>
            <person name="Salamov A."/>
            <person name="Shapiro H."/>
            <person name="Nishiyama T."/>
            <person name="Perroud P.-F."/>
            <person name="Lindquist E."/>
            <person name="Kamisugi Y."/>
            <person name="Tanahashi T."/>
            <person name="Sakakibara K."/>
            <person name="Fujita T."/>
            <person name="Oishi K."/>
            <person name="Shin-I T."/>
            <person name="Kuroki Y."/>
            <person name="Toyoda A."/>
            <person name="Suzuki Y."/>
            <person name="Hashimoto A."/>
            <person name="Yamaguchi K."/>
            <person name="Sugano A."/>
            <person name="Kohara Y."/>
            <person name="Fujiyama A."/>
            <person name="Anterola A."/>
            <person name="Aoki S."/>
            <person name="Ashton N."/>
            <person name="Barbazuk W.B."/>
            <person name="Barker E."/>
            <person name="Bennetzen J."/>
            <person name="Bezanilla M."/>
            <person name="Blankenship R."/>
            <person name="Cho S.H."/>
            <person name="Dutcher S."/>
            <person name="Estelle M."/>
            <person name="Fawcett J.A."/>
            <person name="Gundlach H."/>
            <person name="Hanada K."/>
            <person name="Heyl A."/>
            <person name="Hicks K.A."/>
            <person name="Hugh J."/>
            <person name="Lohr M."/>
            <person name="Mayer K."/>
            <person name="Melkozernov A."/>
            <person name="Murata T."/>
            <person name="Nelson D."/>
            <person name="Pils B."/>
            <person name="Prigge M."/>
            <person name="Reiss B."/>
            <person name="Renner T."/>
            <person name="Rombauts S."/>
            <person name="Rushton P."/>
            <person name="Sanderfoot A."/>
            <person name="Schween G."/>
            <person name="Shiu S.-H."/>
            <person name="Stueber K."/>
            <person name="Theodoulou F.L."/>
            <person name="Tu H."/>
            <person name="Van de Peer Y."/>
            <person name="Verrier P.J."/>
            <person name="Waters E."/>
            <person name="Wood A."/>
            <person name="Yang L."/>
            <person name="Cove D."/>
            <person name="Cuming A."/>
            <person name="Hasebe M."/>
            <person name="Lucas S."/>
            <person name="Mishler D.B."/>
            <person name="Reski R."/>
            <person name="Grigoriev I."/>
            <person name="Quatrano R.S."/>
            <person name="Boore J.L."/>
        </authorList>
    </citation>
    <scope>NUCLEOTIDE SEQUENCE [LARGE SCALE GENOMIC DNA]</scope>
    <source>
        <strain evidence="9 10">cv. Gransden 2004</strain>
    </source>
</reference>
<keyword evidence="4" id="KW-0675">Receptor</keyword>
<protein>
    <recommendedName>
        <fullName evidence="11">Response regulatory domain-containing protein</fullName>
    </recommendedName>
</protein>
<keyword evidence="1" id="KW-0600">Photoreceptor protein</keyword>
<dbReference type="GO" id="GO:0009881">
    <property type="term" value="F:photoreceptor activity"/>
    <property type="evidence" value="ECO:0007669"/>
    <property type="project" value="UniProtKB-KW"/>
</dbReference>
<dbReference type="InterPro" id="IPR000014">
    <property type="entry name" value="PAS"/>
</dbReference>
<dbReference type="RefSeq" id="XP_024392760.1">
    <property type="nucleotide sequence ID" value="XM_024536992.1"/>
</dbReference>
<dbReference type="AlphaFoldDB" id="A0A2K1JLH3"/>
<dbReference type="GO" id="GO:0000160">
    <property type="term" value="P:phosphorelay signal transduction system"/>
    <property type="evidence" value="ECO:0007669"/>
    <property type="project" value="InterPro"/>
</dbReference>
<evidence type="ECO:0000313" key="8">
    <source>
        <dbReference type="EMBL" id="PNR42402.1"/>
    </source>
</evidence>
<dbReference type="EnsemblPlants" id="Pp3c13_11470V3.1">
    <property type="protein sequence ID" value="Pp3c13_11470V3.1"/>
    <property type="gene ID" value="Pp3c13_11470"/>
</dbReference>
<evidence type="ECO:0000256" key="4">
    <source>
        <dbReference type="ARBA" id="ARBA00023170"/>
    </source>
</evidence>
<dbReference type="Gramene" id="Pp3c13_11470V3.3">
    <property type="protein sequence ID" value="Pp3c13_11470V3.3"/>
    <property type="gene ID" value="Pp3c13_11470"/>
</dbReference>
<dbReference type="InterPro" id="IPR011006">
    <property type="entry name" value="CheY-like_superfamily"/>
</dbReference>
<organism evidence="8">
    <name type="scientific">Physcomitrium patens</name>
    <name type="common">Spreading-leaved earth moss</name>
    <name type="synonym">Physcomitrella patens</name>
    <dbReference type="NCBI Taxonomy" id="3218"/>
    <lineage>
        <taxon>Eukaryota</taxon>
        <taxon>Viridiplantae</taxon>
        <taxon>Streptophyta</taxon>
        <taxon>Embryophyta</taxon>
        <taxon>Bryophyta</taxon>
        <taxon>Bryophytina</taxon>
        <taxon>Bryopsida</taxon>
        <taxon>Funariidae</taxon>
        <taxon>Funariales</taxon>
        <taxon>Funariaceae</taxon>
        <taxon>Physcomitrium</taxon>
    </lineage>
</organism>
<dbReference type="SUPFAM" id="SSF52172">
    <property type="entry name" value="CheY-like"/>
    <property type="match status" value="1"/>
</dbReference>
<evidence type="ECO:0000256" key="2">
    <source>
        <dbReference type="ARBA" id="ARBA00022606"/>
    </source>
</evidence>
<dbReference type="GeneID" id="112290586"/>
<dbReference type="PANTHER" id="PTHR43228:SF1">
    <property type="entry name" value="TWO-COMPONENT RESPONSE REGULATOR ARR22"/>
    <property type="match status" value="1"/>
</dbReference>
<dbReference type="InterPro" id="IPR052048">
    <property type="entry name" value="ST_Response_Regulator"/>
</dbReference>
<dbReference type="InterPro" id="IPR013767">
    <property type="entry name" value="PAS_fold"/>
</dbReference>
<name>A0A2K1JLH3_PHYPA</name>